<evidence type="ECO:0000256" key="2">
    <source>
        <dbReference type="SAM" id="Phobius"/>
    </source>
</evidence>
<protein>
    <submittedName>
        <fullName evidence="3">Uncharacterized protein</fullName>
    </submittedName>
</protein>
<keyword evidence="2" id="KW-0472">Membrane</keyword>
<evidence type="ECO:0000256" key="1">
    <source>
        <dbReference type="SAM" id="MobiDB-lite"/>
    </source>
</evidence>
<feature type="region of interest" description="Disordered" evidence="1">
    <location>
        <begin position="150"/>
        <end position="234"/>
    </location>
</feature>
<feature type="transmembrane region" description="Helical" evidence="2">
    <location>
        <begin position="46"/>
        <end position="68"/>
    </location>
</feature>
<gene>
    <name evidence="3" type="ORF">HYPSUDRAFT_972890</name>
</gene>
<keyword evidence="2" id="KW-1133">Transmembrane helix</keyword>
<keyword evidence="2" id="KW-0812">Transmembrane</keyword>
<proteinExistence type="predicted"/>
<evidence type="ECO:0000313" key="4">
    <source>
        <dbReference type="Proteomes" id="UP000054270"/>
    </source>
</evidence>
<dbReference type="AlphaFoldDB" id="A0A0D2PCE1"/>
<keyword evidence="4" id="KW-1185">Reference proteome</keyword>
<dbReference type="EMBL" id="KN817595">
    <property type="protein sequence ID" value="KJA17970.1"/>
    <property type="molecule type" value="Genomic_DNA"/>
</dbReference>
<feature type="compositionally biased region" description="Basic and acidic residues" evidence="1">
    <location>
        <begin position="203"/>
        <end position="222"/>
    </location>
</feature>
<feature type="compositionally biased region" description="Basic and acidic residues" evidence="1">
    <location>
        <begin position="157"/>
        <end position="197"/>
    </location>
</feature>
<organism evidence="3 4">
    <name type="scientific">Hypholoma sublateritium (strain FD-334 SS-4)</name>
    <dbReference type="NCBI Taxonomy" id="945553"/>
    <lineage>
        <taxon>Eukaryota</taxon>
        <taxon>Fungi</taxon>
        <taxon>Dikarya</taxon>
        <taxon>Basidiomycota</taxon>
        <taxon>Agaricomycotina</taxon>
        <taxon>Agaricomycetes</taxon>
        <taxon>Agaricomycetidae</taxon>
        <taxon>Agaricales</taxon>
        <taxon>Agaricineae</taxon>
        <taxon>Strophariaceae</taxon>
        <taxon>Hypholoma</taxon>
    </lineage>
</organism>
<name>A0A0D2PCE1_HYPSF</name>
<accession>A0A0D2PCE1</accession>
<reference evidence="4" key="1">
    <citation type="submission" date="2014-04" db="EMBL/GenBank/DDBJ databases">
        <title>Evolutionary Origins and Diversification of the Mycorrhizal Mutualists.</title>
        <authorList>
            <consortium name="DOE Joint Genome Institute"/>
            <consortium name="Mycorrhizal Genomics Consortium"/>
            <person name="Kohler A."/>
            <person name="Kuo A."/>
            <person name="Nagy L.G."/>
            <person name="Floudas D."/>
            <person name="Copeland A."/>
            <person name="Barry K.W."/>
            <person name="Cichocki N."/>
            <person name="Veneault-Fourrey C."/>
            <person name="LaButti K."/>
            <person name="Lindquist E.A."/>
            <person name="Lipzen A."/>
            <person name="Lundell T."/>
            <person name="Morin E."/>
            <person name="Murat C."/>
            <person name="Riley R."/>
            <person name="Ohm R."/>
            <person name="Sun H."/>
            <person name="Tunlid A."/>
            <person name="Henrissat B."/>
            <person name="Grigoriev I.V."/>
            <person name="Hibbett D.S."/>
            <person name="Martin F."/>
        </authorList>
    </citation>
    <scope>NUCLEOTIDE SEQUENCE [LARGE SCALE GENOMIC DNA]</scope>
    <source>
        <strain evidence="4">FD-334 SS-4</strain>
    </source>
</reference>
<sequence>MKPLEMLYFSAAKYHKKVKEQDIDDTALALKINRKREKRLNSKAKLSLSIVATVCTLGLASPAALLAARSYVVRCQKVNELEKIWGDRGSEAVPQASAIANFKRVAKKVAMEVVTMGMDTFDLVGTTVEHLEDYIPNIINTNDFPSLSYSPSLGEPSLKEPSLKEPSLKEKKHSGDKPDKKHSTHHSVDHKQDEKNEKKHKSDHAAKERLDSTHSEMKDPDGQRPYVISCSLDV</sequence>
<dbReference type="Proteomes" id="UP000054270">
    <property type="component" value="Unassembled WGS sequence"/>
</dbReference>
<evidence type="ECO:0000313" key="3">
    <source>
        <dbReference type="EMBL" id="KJA17970.1"/>
    </source>
</evidence>